<feature type="region of interest" description="Disordered" evidence="8">
    <location>
        <begin position="49"/>
        <end position="308"/>
    </location>
</feature>
<evidence type="ECO:0000256" key="2">
    <source>
        <dbReference type="ARBA" id="ARBA00005427"/>
    </source>
</evidence>
<feature type="region of interest" description="Disordered" evidence="8">
    <location>
        <begin position="542"/>
        <end position="567"/>
    </location>
</feature>
<accession>A0A3M6TSF8</accession>
<comment type="catalytic activity">
    <reaction evidence="1">
        <text>Thiol-dependent hydrolysis of ester, thioester, amide, peptide and isopeptide bonds formed by the C-terminal Gly of ubiquitin (a 76-residue protein attached to proteins as an intracellular targeting signal).</text>
        <dbReference type="EC" id="3.4.19.12"/>
    </reaction>
</comment>
<evidence type="ECO:0000259" key="9">
    <source>
        <dbReference type="PROSITE" id="PS50235"/>
    </source>
</evidence>
<keyword evidence="6" id="KW-0378">Hydrolase</keyword>
<gene>
    <name evidence="10" type="ORF">pdam_00002495</name>
</gene>
<feature type="compositionally biased region" description="Low complexity" evidence="8">
    <location>
        <begin position="58"/>
        <end position="71"/>
    </location>
</feature>
<dbReference type="OrthoDB" id="429671at2759"/>
<dbReference type="AlphaFoldDB" id="A0A3M6TSF8"/>
<organism evidence="10 11">
    <name type="scientific">Pocillopora damicornis</name>
    <name type="common">Cauliflower coral</name>
    <name type="synonym">Millepora damicornis</name>
    <dbReference type="NCBI Taxonomy" id="46731"/>
    <lineage>
        <taxon>Eukaryota</taxon>
        <taxon>Metazoa</taxon>
        <taxon>Cnidaria</taxon>
        <taxon>Anthozoa</taxon>
        <taxon>Hexacorallia</taxon>
        <taxon>Scleractinia</taxon>
        <taxon>Astrocoeniina</taxon>
        <taxon>Pocilloporidae</taxon>
        <taxon>Pocillopora</taxon>
    </lineage>
</organism>
<dbReference type="PROSITE" id="PS00973">
    <property type="entry name" value="USP_2"/>
    <property type="match status" value="1"/>
</dbReference>
<dbReference type="SUPFAM" id="SSF54001">
    <property type="entry name" value="Cysteine proteinases"/>
    <property type="match status" value="1"/>
</dbReference>
<evidence type="ECO:0000256" key="4">
    <source>
        <dbReference type="ARBA" id="ARBA00022670"/>
    </source>
</evidence>
<keyword evidence="7" id="KW-0788">Thiol protease</keyword>
<feature type="domain" description="USP" evidence="9">
    <location>
        <begin position="401"/>
        <end position="765"/>
    </location>
</feature>
<feature type="compositionally biased region" description="Polar residues" evidence="8">
    <location>
        <begin position="117"/>
        <end position="130"/>
    </location>
</feature>
<evidence type="ECO:0000256" key="6">
    <source>
        <dbReference type="ARBA" id="ARBA00022801"/>
    </source>
</evidence>
<dbReference type="Proteomes" id="UP000275408">
    <property type="component" value="Unassembled WGS sequence"/>
</dbReference>
<evidence type="ECO:0000256" key="3">
    <source>
        <dbReference type="ARBA" id="ARBA00012759"/>
    </source>
</evidence>
<dbReference type="GO" id="GO:0010506">
    <property type="term" value="P:regulation of autophagy"/>
    <property type="evidence" value="ECO:0007669"/>
    <property type="project" value="TreeGrafter"/>
</dbReference>
<feature type="compositionally biased region" description="Basic and acidic residues" evidence="8">
    <location>
        <begin position="239"/>
        <end position="248"/>
    </location>
</feature>
<dbReference type="Pfam" id="PF00443">
    <property type="entry name" value="UCH"/>
    <property type="match status" value="1"/>
</dbReference>
<reference evidence="10 11" key="1">
    <citation type="journal article" date="2018" name="Sci. Rep.">
        <title>Comparative analysis of the Pocillopora damicornis genome highlights role of immune system in coral evolution.</title>
        <authorList>
            <person name="Cunning R."/>
            <person name="Bay R.A."/>
            <person name="Gillette P."/>
            <person name="Baker A.C."/>
            <person name="Traylor-Knowles N."/>
        </authorList>
    </citation>
    <scope>NUCLEOTIDE SEQUENCE [LARGE SCALE GENOMIC DNA]</scope>
    <source>
        <strain evidence="10">RSMAS</strain>
        <tissue evidence="10">Whole animal</tissue>
    </source>
</reference>
<dbReference type="GO" id="GO:0030330">
    <property type="term" value="P:DNA damage response, signal transduction by p53 class mediator"/>
    <property type="evidence" value="ECO:0007669"/>
    <property type="project" value="TreeGrafter"/>
</dbReference>
<feature type="compositionally biased region" description="Acidic residues" evidence="8">
    <location>
        <begin position="548"/>
        <end position="565"/>
    </location>
</feature>
<evidence type="ECO:0000256" key="1">
    <source>
        <dbReference type="ARBA" id="ARBA00000707"/>
    </source>
</evidence>
<comment type="caution">
    <text evidence="10">The sequence shown here is derived from an EMBL/GenBank/DDBJ whole genome shotgun (WGS) entry which is preliminary data.</text>
</comment>
<dbReference type="InterPro" id="IPR038765">
    <property type="entry name" value="Papain-like_cys_pep_sf"/>
</dbReference>
<evidence type="ECO:0000256" key="5">
    <source>
        <dbReference type="ARBA" id="ARBA00022786"/>
    </source>
</evidence>
<dbReference type="CDD" id="cd02257">
    <property type="entry name" value="Peptidase_C19"/>
    <property type="match status" value="1"/>
</dbReference>
<evidence type="ECO:0000256" key="7">
    <source>
        <dbReference type="ARBA" id="ARBA00022807"/>
    </source>
</evidence>
<feature type="compositionally biased region" description="Basic residues" evidence="8">
    <location>
        <begin position="186"/>
        <end position="199"/>
    </location>
</feature>
<dbReference type="STRING" id="46731.A0A3M6TSF8"/>
<feature type="compositionally biased region" description="Polar residues" evidence="8">
    <location>
        <begin position="295"/>
        <end position="307"/>
    </location>
</feature>
<keyword evidence="5" id="KW-0833">Ubl conjugation pathway</keyword>
<feature type="compositionally biased region" description="Basic and acidic residues" evidence="8">
    <location>
        <begin position="258"/>
        <end position="274"/>
    </location>
</feature>
<dbReference type="EC" id="3.4.19.12" evidence="3"/>
<keyword evidence="11" id="KW-1185">Reference proteome</keyword>
<dbReference type="InterPro" id="IPR050164">
    <property type="entry name" value="Peptidase_C19"/>
</dbReference>
<dbReference type="GO" id="GO:0005829">
    <property type="term" value="C:cytosol"/>
    <property type="evidence" value="ECO:0007669"/>
    <property type="project" value="TreeGrafter"/>
</dbReference>
<dbReference type="EMBL" id="RCHS01003049">
    <property type="protein sequence ID" value="RMX44184.1"/>
    <property type="molecule type" value="Genomic_DNA"/>
</dbReference>
<evidence type="ECO:0000256" key="8">
    <source>
        <dbReference type="SAM" id="MobiDB-lite"/>
    </source>
</evidence>
<dbReference type="PROSITE" id="PS50235">
    <property type="entry name" value="USP_3"/>
    <property type="match status" value="1"/>
</dbReference>
<proteinExistence type="inferred from homology"/>
<dbReference type="InterPro" id="IPR001394">
    <property type="entry name" value="Peptidase_C19_UCH"/>
</dbReference>
<dbReference type="GO" id="GO:0005634">
    <property type="term" value="C:nucleus"/>
    <property type="evidence" value="ECO:0007669"/>
    <property type="project" value="TreeGrafter"/>
</dbReference>
<dbReference type="PANTHER" id="PTHR24006:SF687">
    <property type="entry name" value="UBIQUITIN CARBOXYL-TERMINAL HYDROLASE 10"/>
    <property type="match status" value="1"/>
</dbReference>
<dbReference type="PANTHER" id="PTHR24006">
    <property type="entry name" value="UBIQUITIN CARBOXYL-TERMINAL HYDROLASE"/>
    <property type="match status" value="1"/>
</dbReference>
<dbReference type="GO" id="GO:0016579">
    <property type="term" value="P:protein deubiquitination"/>
    <property type="evidence" value="ECO:0007669"/>
    <property type="project" value="InterPro"/>
</dbReference>
<dbReference type="GO" id="GO:0006508">
    <property type="term" value="P:proteolysis"/>
    <property type="evidence" value="ECO:0007669"/>
    <property type="project" value="UniProtKB-KW"/>
</dbReference>
<evidence type="ECO:0000313" key="11">
    <source>
        <dbReference type="Proteomes" id="UP000275408"/>
    </source>
</evidence>
<evidence type="ECO:0000313" key="10">
    <source>
        <dbReference type="EMBL" id="RMX44184.1"/>
    </source>
</evidence>
<name>A0A3M6TSF8_POCDA</name>
<feature type="region of interest" description="Disordered" evidence="8">
    <location>
        <begin position="336"/>
        <end position="369"/>
    </location>
</feature>
<comment type="similarity">
    <text evidence="2">Belongs to the peptidase C19 family. USP10 subfamily.</text>
</comment>
<feature type="compositionally biased region" description="Basic and acidic residues" evidence="8">
    <location>
        <begin position="139"/>
        <end position="150"/>
    </location>
</feature>
<keyword evidence="4" id="KW-0645">Protease</keyword>
<dbReference type="Gene3D" id="3.90.70.10">
    <property type="entry name" value="Cysteine proteinases"/>
    <property type="match status" value="1"/>
</dbReference>
<protein>
    <recommendedName>
        <fullName evidence="3">ubiquitinyl hydrolase 1</fullName>
        <ecNumber evidence="3">3.4.19.12</ecNumber>
    </recommendedName>
</protein>
<sequence length="769" mass="85578">MRNSEEGFTFGDFTAEEWEKYFSNSLAQIGNIPPVEFLFNFNYSDDEERGDNFLAGDSSAHVSSNDSSAAAKNVTAGLEDSGVEVGQESEQETSPGKLVKTTAGAGDCLPEAKQKQVKQSSEKTIQSSSEHIVFGGNSIKEHEQDVRQSKPESPSRTSAADVDQFPPLSLTVNTQRAVEKTETERSRKRRKRRRQRKRSGSVSSSSSECSEKERASVNSNGSGLKGKAVASLPTTDKVVLSDDVKEASKVQVNVLSARLKEQKSDALSNTDKRTAVQRKSTSSCDGDTVEERKSSLSTEGTSNSPVYSDTDIKVTVSINTAQDPLRRSNQTYKNLEKEHEGSIPVDQSVKTSGAPEEITGRKDQPPKPSSWADLFKNSAKPLPESIQRQELQYIQKPYIPRGLINRGNWCYINAVSFKLHQEMLDQYQYLGNCPPTPPLTQQQSIDSNLGIVFMNEFKETKIKPGGSSPSSKPEFNTGEQFEPVYVYKMLAIIQSSLSVKGRQEDAQEFLSCILNGLHEEMLQLAKIISKPLKAPERDVDLPLKAEDSADDDEPKAEEQEDEGDWEQASYPQSLISEMFGGFLRSSVHQAGLKDSANVEPFFELQLDVQTVTSVEDALKSLALKEEVQGYTCTKTKVQVDICRRVTLEGLPKVLILHLKRFIYSKSGSQKLTKVVDYPLELTIGKDLLSSNVKNKYSASQKNYKLFAVVYHHGKNAWGGHYTSDVCHPTHGWIRTDDTRLKVVPVNYVLKPTQGKDPYMLFYRRTDLMP</sequence>
<dbReference type="InterPro" id="IPR018200">
    <property type="entry name" value="USP_CS"/>
</dbReference>
<dbReference type="InterPro" id="IPR028889">
    <property type="entry name" value="USP"/>
</dbReference>
<dbReference type="GO" id="GO:0004843">
    <property type="term" value="F:cysteine-type deubiquitinase activity"/>
    <property type="evidence" value="ECO:0007669"/>
    <property type="project" value="UniProtKB-EC"/>
</dbReference>